<dbReference type="GeneID" id="120250140"/>
<dbReference type="GO" id="GO:0040029">
    <property type="term" value="P:epigenetic regulation of gene expression"/>
    <property type="evidence" value="ECO:0007669"/>
    <property type="project" value="EnsemblPlants"/>
</dbReference>
<dbReference type="GO" id="GO:1990110">
    <property type="term" value="P:callus formation"/>
    <property type="evidence" value="ECO:0007669"/>
    <property type="project" value="EnsemblPlants"/>
</dbReference>
<keyword evidence="2" id="KW-0863">Zinc-finger</keyword>
<dbReference type="GO" id="GO:0008270">
    <property type="term" value="F:zinc ion binding"/>
    <property type="evidence" value="ECO:0007669"/>
    <property type="project" value="UniProtKB-KW"/>
</dbReference>
<dbReference type="InterPro" id="IPR002893">
    <property type="entry name" value="Znf_MYND"/>
</dbReference>
<dbReference type="SUPFAM" id="SSF82199">
    <property type="entry name" value="SET domain"/>
    <property type="match status" value="1"/>
</dbReference>
<keyword evidence="1" id="KW-0479">Metal-binding</keyword>
<dbReference type="InterPro" id="IPR044237">
    <property type="entry name" value="ATXR2-like"/>
</dbReference>
<protein>
    <submittedName>
        <fullName evidence="6">Histone-lysine N-methyltransferase ATXR2 isoform X1</fullName>
    </submittedName>
</protein>
<evidence type="ECO:0000256" key="1">
    <source>
        <dbReference type="ARBA" id="ARBA00022723"/>
    </source>
</evidence>
<dbReference type="Proteomes" id="UP001515500">
    <property type="component" value="Chromosome 19"/>
</dbReference>
<reference evidence="6" key="1">
    <citation type="submission" date="2025-08" db="UniProtKB">
        <authorList>
            <consortium name="RefSeq"/>
        </authorList>
    </citation>
    <scope>IDENTIFICATION</scope>
</reference>
<keyword evidence="3" id="KW-0862">Zinc</keyword>
<dbReference type="Pfam" id="PF01753">
    <property type="entry name" value="zf-MYND"/>
    <property type="match status" value="1"/>
</dbReference>
<keyword evidence="5" id="KW-1185">Reference proteome</keyword>
<gene>
    <name evidence="6" type="primary">LOC120250140</name>
</gene>
<dbReference type="PROSITE" id="PS50280">
    <property type="entry name" value="SET"/>
    <property type="match status" value="1"/>
</dbReference>
<dbReference type="AlphaFoldDB" id="A0AB40AIR5"/>
<dbReference type="InterPro" id="IPR001214">
    <property type="entry name" value="SET_dom"/>
</dbReference>
<evidence type="ECO:0000313" key="5">
    <source>
        <dbReference type="Proteomes" id="UP001515500"/>
    </source>
</evidence>
<dbReference type="PANTHER" id="PTHR47436">
    <property type="entry name" value="HISTONE-LYSINE N-METHYLTRANSFERASE ATXR2"/>
    <property type="match status" value="1"/>
</dbReference>
<organism evidence="5 6">
    <name type="scientific">Dioscorea cayennensis subsp. rotundata</name>
    <name type="common">White Guinea yam</name>
    <name type="synonym">Dioscorea rotundata</name>
    <dbReference type="NCBI Taxonomy" id="55577"/>
    <lineage>
        <taxon>Eukaryota</taxon>
        <taxon>Viridiplantae</taxon>
        <taxon>Streptophyta</taxon>
        <taxon>Embryophyta</taxon>
        <taxon>Tracheophyta</taxon>
        <taxon>Spermatophyta</taxon>
        <taxon>Magnoliopsida</taxon>
        <taxon>Liliopsida</taxon>
        <taxon>Dioscoreales</taxon>
        <taxon>Dioscoreaceae</taxon>
        <taxon>Dioscorea</taxon>
    </lineage>
</organism>
<evidence type="ECO:0000256" key="2">
    <source>
        <dbReference type="ARBA" id="ARBA00022771"/>
    </source>
</evidence>
<accession>A0AB40AIR5</accession>
<dbReference type="CDD" id="cd20071">
    <property type="entry name" value="SET_SMYD"/>
    <property type="match status" value="1"/>
</dbReference>
<evidence type="ECO:0000256" key="3">
    <source>
        <dbReference type="ARBA" id="ARBA00022833"/>
    </source>
</evidence>
<dbReference type="Gene3D" id="2.170.270.10">
    <property type="entry name" value="SET domain"/>
    <property type="match status" value="1"/>
</dbReference>
<feature type="domain" description="SET" evidence="4">
    <location>
        <begin position="44"/>
        <end position="464"/>
    </location>
</feature>
<sequence>MDSSSSPCPLDRELSSQIAALLASPSSQSIQDFHDELIRLRECHGLKLKYDKEVGKGVYANKEFKEGELILKDQMLVAAQHSSNKVDCLVCSKCFRFIGSIELQIGRKLYLQSCGLSSKRDCTYKAFSCASEEGCAEFSEDEENDIMENYNDLGSSSSNLKTHTLSEEMLKSLINGDLSLPYTKNFGLPPVIKCPGGCEEEHYCSKLCADSDWESVHSLLCTGQSSASSPAAMVKFLEHANGTNDIFILAAKMISFTILKYRKLKQLHFEDCKLHNKLGETDDSRFLMLLEAWKPISMGFKKRWWDCIALPDDVDPCNEASFRAQIRDLAFTSLQLLKDAIFDNECAPLFSLEVYGHIIGMFELNNLDLVVASPVEDYFIYIDEFPSPEKEEAEIHTRPFLDSLGDEYSVCCQGTAFFPLQSCMNHSCAPSAKAFKRDEDRDGQAVILACRPISLGEEVTISYIDEDLPYEERQAQLADYGFKCRCPKCSEEEP</sequence>
<dbReference type="GO" id="GO:0005634">
    <property type="term" value="C:nucleus"/>
    <property type="evidence" value="ECO:0007669"/>
    <property type="project" value="EnsemblPlants"/>
</dbReference>
<dbReference type="GO" id="GO:0046975">
    <property type="term" value="F:histone H3K36 methyltransferase activity"/>
    <property type="evidence" value="ECO:0007669"/>
    <property type="project" value="EnsemblPlants"/>
</dbReference>
<name>A0AB40AIR5_DIOCR</name>
<dbReference type="GO" id="GO:0062211">
    <property type="term" value="P:root regeneration"/>
    <property type="evidence" value="ECO:0007669"/>
    <property type="project" value="EnsemblPlants"/>
</dbReference>
<dbReference type="GO" id="GO:0010311">
    <property type="term" value="P:lateral root formation"/>
    <property type="evidence" value="ECO:0007669"/>
    <property type="project" value="EnsemblPlants"/>
</dbReference>
<evidence type="ECO:0000259" key="4">
    <source>
        <dbReference type="PROSITE" id="PS50280"/>
    </source>
</evidence>
<dbReference type="PANTHER" id="PTHR47436:SF1">
    <property type="entry name" value="SET DOMAIN-CONTAINING PROTEIN"/>
    <property type="match status" value="1"/>
</dbReference>
<proteinExistence type="predicted"/>
<evidence type="ECO:0000313" key="6">
    <source>
        <dbReference type="RefSeq" id="XP_039114857.1"/>
    </source>
</evidence>
<dbReference type="RefSeq" id="XP_039114857.1">
    <property type="nucleotide sequence ID" value="XM_039258923.1"/>
</dbReference>
<dbReference type="Pfam" id="PF00856">
    <property type="entry name" value="SET"/>
    <property type="match status" value="1"/>
</dbReference>
<dbReference type="InterPro" id="IPR046341">
    <property type="entry name" value="SET_dom_sf"/>
</dbReference>